<name>A0A815E7P0_ADIRI</name>
<evidence type="ECO:0000313" key="2">
    <source>
        <dbReference type="EMBL" id="CAF1306361.1"/>
    </source>
</evidence>
<keyword evidence="1" id="KW-0732">Signal</keyword>
<reference evidence="2" key="1">
    <citation type="submission" date="2021-02" db="EMBL/GenBank/DDBJ databases">
        <authorList>
            <person name="Nowell W R."/>
        </authorList>
    </citation>
    <scope>NUCLEOTIDE SEQUENCE</scope>
</reference>
<gene>
    <name evidence="2" type="ORF">XAT740_LOCUS29139</name>
</gene>
<dbReference type="Proteomes" id="UP000663828">
    <property type="component" value="Unassembled WGS sequence"/>
</dbReference>
<keyword evidence="3" id="KW-1185">Reference proteome</keyword>
<dbReference type="EMBL" id="CAJNOR010002524">
    <property type="protein sequence ID" value="CAF1306361.1"/>
    <property type="molecule type" value="Genomic_DNA"/>
</dbReference>
<comment type="caution">
    <text evidence="2">The sequence shown here is derived from an EMBL/GenBank/DDBJ whole genome shotgun (WGS) entry which is preliminary data.</text>
</comment>
<feature type="chain" id="PRO_5032351964" evidence="1">
    <location>
        <begin position="21"/>
        <end position="155"/>
    </location>
</feature>
<organism evidence="2 3">
    <name type="scientific">Adineta ricciae</name>
    <name type="common">Rotifer</name>
    <dbReference type="NCBI Taxonomy" id="249248"/>
    <lineage>
        <taxon>Eukaryota</taxon>
        <taxon>Metazoa</taxon>
        <taxon>Spiralia</taxon>
        <taxon>Gnathifera</taxon>
        <taxon>Rotifera</taxon>
        <taxon>Eurotatoria</taxon>
        <taxon>Bdelloidea</taxon>
        <taxon>Adinetida</taxon>
        <taxon>Adinetidae</taxon>
        <taxon>Adineta</taxon>
    </lineage>
</organism>
<proteinExistence type="predicted"/>
<accession>A0A815E7P0</accession>
<sequence>MLAFIFIIATLATNCAVSYAASGCDACRLRDEFVAENGYKCFPLNNGHVACTCPDQRYTIDKPCRICERNSICGGPDNFCSEILDSTSSGQDGNTHHFSCFCADFSFYIGKACPASSTTMQTSTMTMTTTTTTPMTTTIGTTTIMTTTMAIPAQK</sequence>
<evidence type="ECO:0000313" key="3">
    <source>
        <dbReference type="Proteomes" id="UP000663828"/>
    </source>
</evidence>
<feature type="signal peptide" evidence="1">
    <location>
        <begin position="1"/>
        <end position="20"/>
    </location>
</feature>
<protein>
    <submittedName>
        <fullName evidence="2">Uncharacterized protein</fullName>
    </submittedName>
</protein>
<dbReference type="AlphaFoldDB" id="A0A815E7P0"/>
<evidence type="ECO:0000256" key="1">
    <source>
        <dbReference type="SAM" id="SignalP"/>
    </source>
</evidence>